<keyword evidence="2 10" id="KW-0690">Ribosome biogenesis</keyword>
<dbReference type="HAMAP" id="MF_01820">
    <property type="entry name" value="GTPase_RsgA"/>
    <property type="match status" value="1"/>
</dbReference>
<dbReference type="OrthoDB" id="9809485at2"/>
<reference evidence="13 14" key="1">
    <citation type="submission" date="2019-10" db="EMBL/GenBank/DDBJ databases">
        <title>Comparative genomics of sulfur disproportionating microorganisms.</title>
        <authorList>
            <person name="Ward L.M."/>
            <person name="Bertran E."/>
            <person name="Johnston D."/>
        </authorList>
    </citation>
    <scope>NUCLEOTIDE SEQUENCE [LARGE SCALE GENOMIC DNA]</scope>
    <source>
        <strain evidence="13 14">DSM 14055</strain>
    </source>
</reference>
<keyword evidence="1 10" id="KW-0963">Cytoplasm</keyword>
<dbReference type="InterPro" id="IPR031944">
    <property type="entry name" value="RsgA_N"/>
</dbReference>
<dbReference type="PROSITE" id="PS50936">
    <property type="entry name" value="ENGC_GTPASE"/>
    <property type="match status" value="1"/>
</dbReference>
<dbReference type="Gene3D" id="3.40.50.300">
    <property type="entry name" value="P-loop containing nucleotide triphosphate hydrolases"/>
    <property type="match status" value="1"/>
</dbReference>
<dbReference type="InterPro" id="IPR012340">
    <property type="entry name" value="NA-bd_OB-fold"/>
</dbReference>
<dbReference type="PANTHER" id="PTHR32120:SF11">
    <property type="entry name" value="SMALL RIBOSOMAL SUBUNIT BIOGENESIS GTPASE RSGA 1, MITOCHONDRIAL-RELATED"/>
    <property type="match status" value="1"/>
</dbReference>
<keyword evidence="14" id="KW-1185">Reference proteome</keyword>
<accession>A0A6N7IWL0</accession>
<dbReference type="Gene3D" id="2.40.50.140">
    <property type="entry name" value="Nucleic acid-binding proteins"/>
    <property type="match status" value="1"/>
</dbReference>
<dbReference type="RefSeq" id="WP_152948013.1">
    <property type="nucleotide sequence ID" value="NZ_WHYR01000054.1"/>
</dbReference>
<dbReference type="GO" id="GO:0003924">
    <property type="term" value="F:GTPase activity"/>
    <property type="evidence" value="ECO:0007669"/>
    <property type="project" value="UniProtKB-UniRule"/>
</dbReference>
<comment type="cofactor">
    <cofactor evidence="10">
        <name>Zn(2+)</name>
        <dbReference type="ChEBI" id="CHEBI:29105"/>
    </cofactor>
    <text evidence="10">Binds 1 zinc ion per subunit.</text>
</comment>
<evidence type="ECO:0000256" key="4">
    <source>
        <dbReference type="ARBA" id="ARBA00022730"/>
    </source>
</evidence>
<comment type="function">
    <text evidence="10">One of several proteins that assist in the late maturation steps of the functional core of the 30S ribosomal subunit. Helps release RbfA from mature subunits. May play a role in the assembly of ribosomal proteins into the subunit. Circularly permuted GTPase that catalyzes slow GTP hydrolysis, GTPase activity is stimulated by the 30S ribosomal subunit.</text>
</comment>
<evidence type="ECO:0000256" key="3">
    <source>
        <dbReference type="ARBA" id="ARBA00022723"/>
    </source>
</evidence>
<evidence type="ECO:0000313" key="14">
    <source>
        <dbReference type="Proteomes" id="UP000441717"/>
    </source>
</evidence>
<dbReference type="AlphaFoldDB" id="A0A6N7IWL0"/>
<dbReference type="InterPro" id="IPR027417">
    <property type="entry name" value="P-loop_NTPase"/>
</dbReference>
<evidence type="ECO:0000256" key="10">
    <source>
        <dbReference type="HAMAP-Rule" id="MF_01820"/>
    </source>
</evidence>
<evidence type="ECO:0000256" key="6">
    <source>
        <dbReference type="ARBA" id="ARBA00022801"/>
    </source>
</evidence>
<evidence type="ECO:0000256" key="5">
    <source>
        <dbReference type="ARBA" id="ARBA00022741"/>
    </source>
</evidence>
<keyword evidence="9 10" id="KW-0342">GTP-binding</keyword>
<dbReference type="PROSITE" id="PS51721">
    <property type="entry name" value="G_CP"/>
    <property type="match status" value="1"/>
</dbReference>
<name>A0A6N7IWL0_9FIRM</name>
<comment type="subunit">
    <text evidence="10">Monomer. Associates with 30S ribosomal subunit, binds 16S rRNA.</text>
</comment>
<dbReference type="GO" id="GO:0042274">
    <property type="term" value="P:ribosomal small subunit biogenesis"/>
    <property type="evidence" value="ECO:0007669"/>
    <property type="project" value="UniProtKB-UniRule"/>
</dbReference>
<feature type="domain" description="CP-type G" evidence="12">
    <location>
        <begin position="64"/>
        <end position="221"/>
    </location>
</feature>
<evidence type="ECO:0000256" key="1">
    <source>
        <dbReference type="ARBA" id="ARBA00022490"/>
    </source>
</evidence>
<keyword evidence="8 10" id="KW-0694">RNA-binding</keyword>
<evidence type="ECO:0000256" key="7">
    <source>
        <dbReference type="ARBA" id="ARBA00022833"/>
    </source>
</evidence>
<dbReference type="Pfam" id="PF03193">
    <property type="entry name" value="RsgA_GTPase"/>
    <property type="match status" value="1"/>
</dbReference>
<evidence type="ECO:0000256" key="9">
    <source>
        <dbReference type="ARBA" id="ARBA00023134"/>
    </source>
</evidence>
<comment type="caution">
    <text evidence="13">The sequence shown here is derived from an EMBL/GenBank/DDBJ whole genome shotgun (WGS) entry which is preliminary data.</text>
</comment>
<sequence length="291" mass="32212">MMKEGIVVKAYGGHYYVFTDGATSDCHLRGRFRREKEAVLVGDRVFWRPVGPDRGVIEEISPRRTVLWRPPVANVNRVLIIFAVKEPAPSTFLLDRLLIQAEHAGVEPAICLNKVDLGAEGVREMVEAYGRAGYTVLCTSATEGSGLDDLRALLQRGITVLAGPSGVGKSSLLNALIPGLNLKTGEVSRKVGRGRHTTRHVELLSLPGGGLVADTPGFSTLYLPDMKREELGEYYPELAARRGDCRFSLCLHFQEPDCAVKQAVLAGEIPSFRYENYLQLLQEVMEQERRY</sequence>
<dbReference type="GO" id="GO:0005737">
    <property type="term" value="C:cytoplasm"/>
    <property type="evidence" value="ECO:0007669"/>
    <property type="project" value="UniProtKB-SubCell"/>
</dbReference>
<feature type="binding site" evidence="10">
    <location>
        <begin position="163"/>
        <end position="171"/>
    </location>
    <ligand>
        <name>GTP</name>
        <dbReference type="ChEBI" id="CHEBI:37565"/>
    </ligand>
</feature>
<comment type="subcellular location">
    <subcellularLocation>
        <location evidence="10">Cytoplasm</location>
    </subcellularLocation>
</comment>
<feature type="binding site" evidence="10">
    <location>
        <position position="252"/>
    </location>
    <ligand>
        <name>Zn(2+)</name>
        <dbReference type="ChEBI" id="CHEBI:29105"/>
    </ligand>
</feature>
<dbReference type="InterPro" id="IPR010914">
    <property type="entry name" value="RsgA_GTPase_dom"/>
</dbReference>
<keyword evidence="5 10" id="KW-0547">Nucleotide-binding</keyword>
<dbReference type="InterPro" id="IPR004881">
    <property type="entry name" value="Ribosome_biogen_GTPase_RsgA"/>
</dbReference>
<keyword evidence="3 10" id="KW-0479">Metal-binding</keyword>
<dbReference type="Gene3D" id="1.10.40.50">
    <property type="entry name" value="Probable gtpase engc, domain 3"/>
    <property type="match status" value="1"/>
</dbReference>
<dbReference type="Pfam" id="PF16745">
    <property type="entry name" value="RsgA_N"/>
    <property type="match status" value="1"/>
</dbReference>
<dbReference type="SUPFAM" id="SSF52540">
    <property type="entry name" value="P-loop containing nucleoside triphosphate hydrolases"/>
    <property type="match status" value="1"/>
</dbReference>
<dbReference type="EC" id="3.6.1.-" evidence="10"/>
<dbReference type="GO" id="GO:0019843">
    <property type="term" value="F:rRNA binding"/>
    <property type="evidence" value="ECO:0007669"/>
    <property type="project" value="UniProtKB-KW"/>
</dbReference>
<evidence type="ECO:0000256" key="2">
    <source>
        <dbReference type="ARBA" id="ARBA00022517"/>
    </source>
</evidence>
<evidence type="ECO:0000313" key="13">
    <source>
        <dbReference type="EMBL" id="MQL53548.1"/>
    </source>
</evidence>
<evidence type="ECO:0000256" key="8">
    <source>
        <dbReference type="ARBA" id="ARBA00022884"/>
    </source>
</evidence>
<evidence type="ECO:0000259" key="11">
    <source>
        <dbReference type="PROSITE" id="PS50936"/>
    </source>
</evidence>
<keyword evidence="4 10" id="KW-0699">rRNA-binding</keyword>
<comment type="similarity">
    <text evidence="10">Belongs to the TRAFAC class YlqF/YawG GTPase family. RsgA subfamily.</text>
</comment>
<dbReference type="SUPFAM" id="SSF50249">
    <property type="entry name" value="Nucleic acid-binding proteins"/>
    <property type="match status" value="1"/>
</dbReference>
<dbReference type="NCBIfam" id="TIGR00157">
    <property type="entry name" value="ribosome small subunit-dependent GTPase A"/>
    <property type="match status" value="1"/>
</dbReference>
<dbReference type="EMBL" id="WHYR01000054">
    <property type="protein sequence ID" value="MQL53548.1"/>
    <property type="molecule type" value="Genomic_DNA"/>
</dbReference>
<dbReference type="CDD" id="cd04466">
    <property type="entry name" value="S1_YloQ_GTPase"/>
    <property type="match status" value="1"/>
</dbReference>
<proteinExistence type="inferred from homology"/>
<protein>
    <recommendedName>
        <fullName evidence="10">Small ribosomal subunit biogenesis GTPase RsgA</fullName>
        <ecNumber evidence="10">3.6.1.-</ecNumber>
    </recommendedName>
</protein>
<dbReference type="Proteomes" id="UP000441717">
    <property type="component" value="Unassembled WGS sequence"/>
</dbReference>
<keyword evidence="6 10" id="KW-0378">Hydrolase</keyword>
<feature type="binding site" evidence="10">
    <location>
        <position position="245"/>
    </location>
    <ligand>
        <name>Zn(2+)</name>
        <dbReference type="ChEBI" id="CHEBI:29105"/>
    </ligand>
</feature>
<dbReference type="CDD" id="cd01854">
    <property type="entry name" value="YjeQ_EngC"/>
    <property type="match status" value="1"/>
</dbReference>
<feature type="binding site" evidence="10">
    <location>
        <position position="250"/>
    </location>
    <ligand>
        <name>Zn(2+)</name>
        <dbReference type="ChEBI" id="CHEBI:29105"/>
    </ligand>
</feature>
<dbReference type="GO" id="GO:0046872">
    <property type="term" value="F:metal ion binding"/>
    <property type="evidence" value="ECO:0007669"/>
    <property type="project" value="UniProtKB-KW"/>
</dbReference>
<dbReference type="PANTHER" id="PTHR32120">
    <property type="entry name" value="SMALL RIBOSOMAL SUBUNIT BIOGENESIS GTPASE RSGA"/>
    <property type="match status" value="1"/>
</dbReference>
<dbReference type="GO" id="GO:0005525">
    <property type="term" value="F:GTP binding"/>
    <property type="evidence" value="ECO:0007669"/>
    <property type="project" value="UniProtKB-UniRule"/>
</dbReference>
<keyword evidence="7 10" id="KW-0862">Zinc</keyword>
<feature type="binding site" evidence="10">
    <location>
        <position position="258"/>
    </location>
    <ligand>
        <name>Zn(2+)</name>
        <dbReference type="ChEBI" id="CHEBI:29105"/>
    </ligand>
</feature>
<evidence type="ECO:0000259" key="12">
    <source>
        <dbReference type="PROSITE" id="PS51721"/>
    </source>
</evidence>
<feature type="domain" description="EngC GTPase" evidence="11">
    <location>
        <begin position="73"/>
        <end position="219"/>
    </location>
</feature>
<organism evidence="13 14">
    <name type="scientific">Desulfofundulus thermobenzoicus</name>
    <dbReference type="NCBI Taxonomy" id="29376"/>
    <lineage>
        <taxon>Bacteria</taxon>
        <taxon>Bacillati</taxon>
        <taxon>Bacillota</taxon>
        <taxon>Clostridia</taxon>
        <taxon>Eubacteriales</taxon>
        <taxon>Peptococcaceae</taxon>
        <taxon>Desulfofundulus</taxon>
    </lineage>
</organism>
<gene>
    <name evidence="10 13" type="primary">rsgA</name>
    <name evidence="13" type="ORF">GFC01_15015</name>
</gene>
<dbReference type="InterPro" id="IPR030378">
    <property type="entry name" value="G_CP_dom"/>
</dbReference>
<feature type="binding site" evidence="10">
    <location>
        <begin position="113"/>
        <end position="116"/>
    </location>
    <ligand>
        <name>GTP</name>
        <dbReference type="ChEBI" id="CHEBI:37565"/>
    </ligand>
</feature>